<name>A0A8K0TFX0_9PEZI</name>
<proteinExistence type="predicted"/>
<sequence>MAPLIINPGQDNAATTPSQPVKLYTLLPELYGLVLGYLTREDAKNLRLVNKALNVETSKVFFTNVVVPFTAELYSATKSNTQETNRSGEEKALATANEKLSDGFRIFQSFGGNIKRFALCLEIDEEYLANPPIKTTQEIILTFWGLYRWPKPSYTRFKDLEVIEDTADELECMKTALSHLTKVSELGLCCDPGLGYLTGPERNSLYNPGPHPVFRKWNQDHLMDEDAQPGRSWHKIDRFTETGQPIKPLKLEMLEGMALRAGIPPDQLEDAIDLLLECEGVTLDELELNDLDVLRVEEPRPTTEAQAAAQEEAAATTAAVDGLLPAHIKFRLLPNKLSGPQKEMLQEMEWAHRALIESYVLAIADLARQNRFPHLTKLNIAKIPSSHLSILKSHDFWTSLENLNSVSLAVIPDWRTINKNDDIGTIESVPLSPVEAVSKAFDLLQNYVGVRRNITHLHFEWLGGGEFAPGSNQRDRFVLPAPLCNPDHMVDPQTAMRPKLMLSLPHVAHLSLKNCYAAPHVFMQVIRSMALASLANLELVSVSLTGPPRTTSMNDYQDLASLFFAHPAAGFQFGGGNQGAAPNQNMTPEEHVPGARWRTPRLFSWSGFIEHFTPGRRVQDALNNDGTDVSSTFYGKKHTQLLPPPCLRIERSNGAYRLKTMTFVSCGYVSIKAPFINTVAVSSLPDVVRREQPRTESLRDRELGAYLQATTDGLAGYIVPDIDPVDEGILEKFHGMDVGWGKFPDRVVSSSAADNGYGGTGRFTGALGAPRSDTETRHPDYVVRA</sequence>
<organism evidence="2 3">
    <name type="scientific">Plectosphaerella cucumerina</name>
    <dbReference type="NCBI Taxonomy" id="40658"/>
    <lineage>
        <taxon>Eukaryota</taxon>
        <taxon>Fungi</taxon>
        <taxon>Dikarya</taxon>
        <taxon>Ascomycota</taxon>
        <taxon>Pezizomycotina</taxon>
        <taxon>Sordariomycetes</taxon>
        <taxon>Hypocreomycetidae</taxon>
        <taxon>Glomerellales</taxon>
        <taxon>Plectosphaerellaceae</taxon>
        <taxon>Plectosphaerella</taxon>
    </lineage>
</organism>
<comment type="caution">
    <text evidence="2">The sequence shown here is derived from an EMBL/GenBank/DDBJ whole genome shotgun (WGS) entry which is preliminary data.</text>
</comment>
<evidence type="ECO:0000313" key="2">
    <source>
        <dbReference type="EMBL" id="KAH7362870.1"/>
    </source>
</evidence>
<evidence type="ECO:0000313" key="3">
    <source>
        <dbReference type="Proteomes" id="UP000813385"/>
    </source>
</evidence>
<gene>
    <name evidence="2" type="ORF">B0T11DRAFT_226757</name>
</gene>
<evidence type="ECO:0000256" key="1">
    <source>
        <dbReference type="SAM" id="MobiDB-lite"/>
    </source>
</evidence>
<dbReference type="AlphaFoldDB" id="A0A8K0TFX0"/>
<dbReference type="OrthoDB" id="4194555at2759"/>
<feature type="region of interest" description="Disordered" evidence="1">
    <location>
        <begin position="759"/>
        <end position="785"/>
    </location>
</feature>
<accession>A0A8K0TFX0</accession>
<feature type="compositionally biased region" description="Basic and acidic residues" evidence="1">
    <location>
        <begin position="772"/>
        <end position="785"/>
    </location>
</feature>
<protein>
    <submittedName>
        <fullName evidence="2">F-box domain-containing protein</fullName>
    </submittedName>
</protein>
<dbReference type="EMBL" id="JAGPXD010000003">
    <property type="protein sequence ID" value="KAH7362870.1"/>
    <property type="molecule type" value="Genomic_DNA"/>
</dbReference>
<dbReference type="Proteomes" id="UP000813385">
    <property type="component" value="Unassembled WGS sequence"/>
</dbReference>
<reference evidence="2" key="1">
    <citation type="journal article" date="2021" name="Nat. Commun.">
        <title>Genetic determinants of endophytism in the Arabidopsis root mycobiome.</title>
        <authorList>
            <person name="Mesny F."/>
            <person name="Miyauchi S."/>
            <person name="Thiergart T."/>
            <person name="Pickel B."/>
            <person name="Atanasova L."/>
            <person name="Karlsson M."/>
            <person name="Huettel B."/>
            <person name="Barry K.W."/>
            <person name="Haridas S."/>
            <person name="Chen C."/>
            <person name="Bauer D."/>
            <person name="Andreopoulos W."/>
            <person name="Pangilinan J."/>
            <person name="LaButti K."/>
            <person name="Riley R."/>
            <person name="Lipzen A."/>
            <person name="Clum A."/>
            <person name="Drula E."/>
            <person name="Henrissat B."/>
            <person name="Kohler A."/>
            <person name="Grigoriev I.V."/>
            <person name="Martin F.M."/>
            <person name="Hacquard S."/>
        </authorList>
    </citation>
    <scope>NUCLEOTIDE SEQUENCE</scope>
    <source>
        <strain evidence="2">MPI-CAGE-AT-0016</strain>
    </source>
</reference>
<keyword evidence="3" id="KW-1185">Reference proteome</keyword>